<reference evidence="1" key="2">
    <citation type="journal article" date="2015" name="Data Brief">
        <title>Shoot transcriptome of the giant reed, Arundo donax.</title>
        <authorList>
            <person name="Barrero R.A."/>
            <person name="Guerrero F.D."/>
            <person name="Moolhuijzen P."/>
            <person name="Goolsby J.A."/>
            <person name="Tidwell J."/>
            <person name="Bellgard S.E."/>
            <person name="Bellgard M.I."/>
        </authorList>
    </citation>
    <scope>NUCLEOTIDE SEQUENCE</scope>
    <source>
        <tissue evidence="1">Shoot tissue taken approximately 20 cm above the soil surface</tissue>
    </source>
</reference>
<proteinExistence type="predicted"/>
<reference evidence="1" key="1">
    <citation type="submission" date="2014-09" db="EMBL/GenBank/DDBJ databases">
        <authorList>
            <person name="Magalhaes I.L.F."/>
            <person name="Oliveira U."/>
            <person name="Santos F.R."/>
            <person name="Vidigal T.H.D.A."/>
            <person name="Brescovit A.D."/>
            <person name="Santos A.J."/>
        </authorList>
    </citation>
    <scope>NUCLEOTIDE SEQUENCE</scope>
    <source>
        <tissue evidence="1">Shoot tissue taken approximately 20 cm above the soil surface</tissue>
    </source>
</reference>
<organism evidence="1">
    <name type="scientific">Arundo donax</name>
    <name type="common">Giant reed</name>
    <name type="synonym">Donax arundinaceus</name>
    <dbReference type="NCBI Taxonomy" id="35708"/>
    <lineage>
        <taxon>Eukaryota</taxon>
        <taxon>Viridiplantae</taxon>
        <taxon>Streptophyta</taxon>
        <taxon>Embryophyta</taxon>
        <taxon>Tracheophyta</taxon>
        <taxon>Spermatophyta</taxon>
        <taxon>Magnoliopsida</taxon>
        <taxon>Liliopsida</taxon>
        <taxon>Poales</taxon>
        <taxon>Poaceae</taxon>
        <taxon>PACMAD clade</taxon>
        <taxon>Arundinoideae</taxon>
        <taxon>Arundineae</taxon>
        <taxon>Arundo</taxon>
    </lineage>
</organism>
<name>A0A0A9DQC3_ARUDO</name>
<dbReference type="AlphaFoldDB" id="A0A0A9DQC3"/>
<dbReference type="EMBL" id="GBRH01207904">
    <property type="protein sequence ID" value="JAD89991.1"/>
    <property type="molecule type" value="Transcribed_RNA"/>
</dbReference>
<dbReference type="PROSITE" id="PS51257">
    <property type="entry name" value="PROKAR_LIPOPROTEIN"/>
    <property type="match status" value="1"/>
</dbReference>
<protein>
    <submittedName>
        <fullName evidence="1">SEC</fullName>
    </submittedName>
</protein>
<evidence type="ECO:0000313" key="1">
    <source>
        <dbReference type="EMBL" id="JAD89991.1"/>
    </source>
</evidence>
<sequence>MRCTGRTRGAWRTSYCSAPFITSCGSLTCASRRTRRLLRSIPISRSASTTWRMHGGRKVM</sequence>
<accession>A0A0A9DQC3</accession>